<feature type="non-terminal residue" evidence="14">
    <location>
        <position position="1"/>
    </location>
</feature>
<feature type="transmembrane region" description="Helical" evidence="11">
    <location>
        <begin position="511"/>
        <end position="531"/>
    </location>
</feature>
<feature type="domain" description="Thioester reductase (TE)" evidence="13">
    <location>
        <begin position="47"/>
        <end position="317"/>
    </location>
</feature>
<evidence type="ECO:0000256" key="1">
    <source>
        <dbReference type="ARBA" id="ARBA00004141"/>
    </source>
</evidence>
<dbReference type="Pfam" id="PF07993">
    <property type="entry name" value="NAD_binding_4"/>
    <property type="match status" value="1"/>
</dbReference>
<evidence type="ECO:0000256" key="7">
    <source>
        <dbReference type="ARBA" id="ARBA00023002"/>
    </source>
</evidence>
<dbReference type="InterPro" id="IPR033640">
    <property type="entry name" value="FAR_C"/>
</dbReference>
<keyword evidence="9 11" id="KW-0472">Membrane</keyword>
<dbReference type="PANTHER" id="PTHR11011:SF60">
    <property type="entry name" value="FATTY ACYL-COA REDUCTASE-RELATED"/>
    <property type="match status" value="1"/>
</dbReference>
<evidence type="ECO:0000313" key="15">
    <source>
        <dbReference type="Proteomes" id="UP000494163"/>
    </source>
</evidence>
<dbReference type="GO" id="GO:0102965">
    <property type="term" value="F:alcohol-forming long-chain fatty acyl-CoA reductase activity"/>
    <property type="evidence" value="ECO:0007669"/>
    <property type="project" value="UniProtKB-EC"/>
</dbReference>
<dbReference type="STRING" id="30019.A0A0M4ELA4"/>
<name>A0A0M4ELA4_DROBS</name>
<feature type="domain" description="Fatty acyl-CoA reductase C-terminal" evidence="12">
    <location>
        <begin position="400"/>
        <end position="492"/>
    </location>
</feature>
<dbReference type="GO" id="GO:0035336">
    <property type="term" value="P:long-chain fatty-acyl-CoA metabolic process"/>
    <property type="evidence" value="ECO:0007669"/>
    <property type="project" value="TreeGrafter"/>
</dbReference>
<evidence type="ECO:0000256" key="9">
    <source>
        <dbReference type="ARBA" id="ARBA00023136"/>
    </source>
</evidence>
<evidence type="ECO:0000256" key="2">
    <source>
        <dbReference type="ARBA" id="ARBA00005928"/>
    </source>
</evidence>
<evidence type="ECO:0000259" key="13">
    <source>
        <dbReference type="Pfam" id="PF07993"/>
    </source>
</evidence>
<dbReference type="GO" id="GO:0016020">
    <property type="term" value="C:membrane"/>
    <property type="evidence" value="ECO:0007669"/>
    <property type="project" value="UniProtKB-SubCell"/>
</dbReference>
<dbReference type="Gene3D" id="3.40.50.720">
    <property type="entry name" value="NAD(P)-binding Rossmann-like Domain"/>
    <property type="match status" value="1"/>
</dbReference>
<dbReference type="InterPro" id="IPR026055">
    <property type="entry name" value="FAR"/>
</dbReference>
<evidence type="ECO:0000256" key="8">
    <source>
        <dbReference type="ARBA" id="ARBA00023098"/>
    </source>
</evidence>
<evidence type="ECO:0000256" key="5">
    <source>
        <dbReference type="ARBA" id="ARBA00022857"/>
    </source>
</evidence>
<keyword evidence="6 11" id="KW-1133">Transmembrane helix</keyword>
<evidence type="ECO:0000259" key="12">
    <source>
        <dbReference type="Pfam" id="PF03015"/>
    </source>
</evidence>
<dbReference type="SUPFAM" id="SSF51735">
    <property type="entry name" value="NAD(P)-binding Rossmann-fold domains"/>
    <property type="match status" value="1"/>
</dbReference>
<keyword evidence="3 11" id="KW-0444">Lipid biosynthesis</keyword>
<dbReference type="PANTHER" id="PTHR11011">
    <property type="entry name" value="MALE STERILITY PROTEIN 2-RELATED"/>
    <property type="match status" value="1"/>
</dbReference>
<dbReference type="CDD" id="cd09071">
    <property type="entry name" value="FAR_C"/>
    <property type="match status" value="1"/>
</dbReference>
<evidence type="ECO:0000256" key="3">
    <source>
        <dbReference type="ARBA" id="ARBA00022516"/>
    </source>
</evidence>
<comment type="function">
    <text evidence="11">Catalyzes the reduction of fatty acyl-CoA to fatty alcohols.</text>
</comment>
<gene>
    <name evidence="14" type="ORF">Dbus_chr3Rg790</name>
</gene>
<dbReference type="OrthoDB" id="429813at2759"/>
<keyword evidence="15" id="KW-1185">Reference proteome</keyword>
<dbReference type="EMBL" id="CP012526">
    <property type="protein sequence ID" value="ALC46040.1"/>
    <property type="molecule type" value="Genomic_DNA"/>
</dbReference>
<dbReference type="Proteomes" id="UP000494163">
    <property type="component" value="Chromosome 3R"/>
</dbReference>
<dbReference type="FunFam" id="3.40.50.720:FF:000143">
    <property type="entry name" value="Fatty acyl-CoA reductase"/>
    <property type="match status" value="1"/>
</dbReference>
<comment type="subcellular location">
    <subcellularLocation>
        <location evidence="1">Membrane</location>
        <topology evidence="1">Multi-pass membrane protein</topology>
    </subcellularLocation>
</comment>
<evidence type="ECO:0000256" key="6">
    <source>
        <dbReference type="ARBA" id="ARBA00022989"/>
    </source>
</evidence>
<proteinExistence type="inferred from homology"/>
<comment type="similarity">
    <text evidence="2 11">Belongs to the fatty acyl-CoA reductase family.</text>
</comment>
<keyword evidence="5 11" id="KW-0521">NADP</keyword>
<feature type="transmembrane region" description="Helical" evidence="11">
    <location>
        <begin position="391"/>
        <end position="414"/>
    </location>
</feature>
<comment type="catalytic activity">
    <reaction evidence="10 11">
        <text>a long-chain fatty acyl-CoA + 2 NADPH + 2 H(+) = a long-chain primary fatty alcohol + 2 NADP(+) + CoA</text>
        <dbReference type="Rhea" id="RHEA:52716"/>
        <dbReference type="ChEBI" id="CHEBI:15378"/>
        <dbReference type="ChEBI" id="CHEBI:57287"/>
        <dbReference type="ChEBI" id="CHEBI:57783"/>
        <dbReference type="ChEBI" id="CHEBI:58349"/>
        <dbReference type="ChEBI" id="CHEBI:77396"/>
        <dbReference type="ChEBI" id="CHEBI:83139"/>
        <dbReference type="EC" id="1.2.1.84"/>
    </reaction>
</comment>
<organism evidence="14 15">
    <name type="scientific">Drosophila busckii</name>
    <name type="common">Fruit fly</name>
    <dbReference type="NCBI Taxonomy" id="30019"/>
    <lineage>
        <taxon>Eukaryota</taxon>
        <taxon>Metazoa</taxon>
        <taxon>Ecdysozoa</taxon>
        <taxon>Arthropoda</taxon>
        <taxon>Hexapoda</taxon>
        <taxon>Insecta</taxon>
        <taxon>Pterygota</taxon>
        <taxon>Neoptera</taxon>
        <taxon>Endopterygota</taxon>
        <taxon>Diptera</taxon>
        <taxon>Brachycera</taxon>
        <taxon>Muscomorpha</taxon>
        <taxon>Ephydroidea</taxon>
        <taxon>Drosophilidae</taxon>
        <taxon>Drosophila</taxon>
    </lineage>
</organism>
<evidence type="ECO:0000256" key="11">
    <source>
        <dbReference type="RuleBase" id="RU363097"/>
    </source>
</evidence>
<sequence length="536" mass="61167">GNCDCVSKTFANCFEFCVVRAFVTKYCVAYKMLSNIQTFYKDKTIFVTGGSGFLGKVIIEKLLRCTEVKRIYVLIRPKRGQDVQERIAAWKDNAMFSLLHKTNAQCLERIVSIAGDCQEQDLGISEADRQLLAAEVQVVLHSAATVRFCEPLHQALDINTRATQLLLQLAKQMKQLLAFVHVSTAFSNCVIDHIDERYYPEHLVFSYDKVLLLRKQLSEEMLDSMTSSLLGKFPNTYTYTKALAEQVLQQEAGDLPLCIFRPGVIVGSYKEPVAGWIDNLYGPIAILYGAAFGILRVTRLNVNAAANIVPVDFCGNMVLASAWQTAVQQAERKQSAESAQQQQPPIYNYVPSNRNELSWGGFRDKAQLLANTYPLSQAMWLPFLHCTTTAWLFKFLAFFYHLLPGYAIDLVLWLRGQQPRMIRLYDKIHKNIELLVPFTNTSWKFGTHNTQRLWQCMSTQDKELFEFDMSTLDWDDYFQLALGGMRIYLAKEDPSPATLQRAQRLRARYYVLHRLLQFAVCSCGIALLWSLSKLLI</sequence>
<keyword evidence="7 11" id="KW-0560">Oxidoreductase</keyword>
<dbReference type="Pfam" id="PF03015">
    <property type="entry name" value="Sterile"/>
    <property type="match status" value="1"/>
</dbReference>
<dbReference type="GO" id="GO:0080019">
    <property type="term" value="F:alcohol-forming very long-chain fatty acyl-CoA reductase activity"/>
    <property type="evidence" value="ECO:0007669"/>
    <property type="project" value="InterPro"/>
</dbReference>
<dbReference type="InterPro" id="IPR036291">
    <property type="entry name" value="NAD(P)-bd_dom_sf"/>
</dbReference>
<dbReference type="AlphaFoldDB" id="A0A0M4ELA4"/>
<dbReference type="GO" id="GO:0005777">
    <property type="term" value="C:peroxisome"/>
    <property type="evidence" value="ECO:0007669"/>
    <property type="project" value="TreeGrafter"/>
</dbReference>
<dbReference type="CDD" id="cd05236">
    <property type="entry name" value="FAR-N_SDR_e"/>
    <property type="match status" value="1"/>
</dbReference>
<keyword evidence="4 11" id="KW-0812">Transmembrane</keyword>
<dbReference type="InterPro" id="IPR013120">
    <property type="entry name" value="FAR_NAD-bd"/>
</dbReference>
<accession>A0A0M4ELA4</accession>
<dbReference type="OMA" id="LPGYCID"/>
<protein>
    <recommendedName>
        <fullName evidence="11">Fatty acyl-CoA reductase</fullName>
        <ecNumber evidence="11">1.2.1.84</ecNumber>
    </recommendedName>
</protein>
<dbReference type="EC" id="1.2.1.84" evidence="11"/>
<evidence type="ECO:0000313" key="14">
    <source>
        <dbReference type="EMBL" id="ALC46040.1"/>
    </source>
</evidence>
<reference evidence="14 15" key="1">
    <citation type="submission" date="2015-08" db="EMBL/GenBank/DDBJ databases">
        <title>Ancestral chromatin configuration constrains chromatin evolution on differentiating sex chromosomes in Drosophila.</title>
        <authorList>
            <person name="Zhou Q."/>
            <person name="Bachtrog D."/>
        </authorList>
    </citation>
    <scope>NUCLEOTIDE SEQUENCE [LARGE SCALE GENOMIC DNA]</scope>
    <source>
        <tissue evidence="14">Whole larvae</tissue>
    </source>
</reference>
<keyword evidence="8 11" id="KW-0443">Lipid metabolism</keyword>
<evidence type="ECO:0000256" key="10">
    <source>
        <dbReference type="ARBA" id="ARBA00052530"/>
    </source>
</evidence>
<evidence type="ECO:0000256" key="4">
    <source>
        <dbReference type="ARBA" id="ARBA00022692"/>
    </source>
</evidence>